<organism evidence="1 2">
    <name type="scientific">Paenibacillus donghaensis</name>
    <dbReference type="NCBI Taxonomy" id="414771"/>
    <lineage>
        <taxon>Bacteria</taxon>
        <taxon>Bacillati</taxon>
        <taxon>Bacillota</taxon>
        <taxon>Bacilli</taxon>
        <taxon>Bacillales</taxon>
        <taxon>Paenibacillaceae</taxon>
        <taxon>Paenibacillus</taxon>
    </lineage>
</organism>
<keyword evidence="2" id="KW-1185">Reference proteome</keyword>
<dbReference type="AlphaFoldDB" id="A0A2Z2KW63"/>
<gene>
    <name evidence="1" type="ORF">B9T62_35925</name>
</gene>
<evidence type="ECO:0000313" key="2">
    <source>
        <dbReference type="Proteomes" id="UP000249890"/>
    </source>
</evidence>
<proteinExistence type="predicted"/>
<name>A0A2Z2KW63_9BACL</name>
<protein>
    <submittedName>
        <fullName evidence="1">Uncharacterized protein</fullName>
    </submittedName>
</protein>
<dbReference type="KEGG" id="pdh:B9T62_35925"/>
<sequence length="59" mass="7090">MLEDMIEELNDTELQFCYIDIVNWKRTGMPQLDGQLLNLWRSYKLKSSQKDFTIHPDLD</sequence>
<dbReference type="EMBL" id="CP021780">
    <property type="protein sequence ID" value="ASA25651.1"/>
    <property type="molecule type" value="Genomic_DNA"/>
</dbReference>
<evidence type="ECO:0000313" key="1">
    <source>
        <dbReference type="EMBL" id="ASA25651.1"/>
    </source>
</evidence>
<reference evidence="1 2" key="1">
    <citation type="submission" date="2017-06" db="EMBL/GenBank/DDBJ databases">
        <title>Complete genome sequence of Paenibacillus donghaensis KCTC 13049T isolated from East Sea sediment, South Korea.</title>
        <authorList>
            <person name="Jung B.K."/>
            <person name="Hong S.-J."/>
            <person name="Shin J.-H."/>
        </authorList>
    </citation>
    <scope>NUCLEOTIDE SEQUENCE [LARGE SCALE GENOMIC DNA]</scope>
    <source>
        <strain evidence="1 2">KCTC 13049</strain>
    </source>
</reference>
<dbReference type="Proteomes" id="UP000249890">
    <property type="component" value="Chromosome"/>
</dbReference>
<accession>A0A2Z2KW63</accession>